<keyword evidence="2" id="KW-1185">Reference proteome</keyword>
<reference evidence="1 2" key="1">
    <citation type="submission" date="2020-08" db="EMBL/GenBank/DDBJ databases">
        <title>Pseudomonas sp. nov.</title>
        <authorList>
            <person name="Gieschler S."/>
            <person name="Fiedler G."/>
            <person name="Brinks E."/>
            <person name="Boehnlein C."/>
            <person name="Franz C.M.A.P."/>
            <person name="Kabisch J."/>
        </authorList>
    </citation>
    <scope>NUCLEOTIDE SEQUENCE [LARGE SCALE GENOMIC DNA]</scope>
    <source>
        <strain evidence="1 2">MBT-2</strain>
    </source>
</reference>
<dbReference type="AlphaFoldDB" id="A0A7X1KT95"/>
<protein>
    <submittedName>
        <fullName evidence="1">Uncharacterized protein</fullName>
    </submittedName>
</protein>
<organism evidence="1 2">
    <name type="scientific">Pseudomonas baltica</name>
    <dbReference type="NCBI Taxonomy" id="2762576"/>
    <lineage>
        <taxon>Bacteria</taxon>
        <taxon>Pseudomonadati</taxon>
        <taxon>Pseudomonadota</taxon>
        <taxon>Gammaproteobacteria</taxon>
        <taxon>Pseudomonadales</taxon>
        <taxon>Pseudomonadaceae</taxon>
        <taxon>Pseudomonas</taxon>
    </lineage>
</organism>
<accession>A0A7X1KT95</accession>
<evidence type="ECO:0000313" key="2">
    <source>
        <dbReference type="Proteomes" id="UP000546173"/>
    </source>
</evidence>
<proteinExistence type="predicted"/>
<name>A0A7X1KT95_9PSED</name>
<dbReference type="Proteomes" id="UP000546173">
    <property type="component" value="Unassembled WGS sequence"/>
</dbReference>
<gene>
    <name evidence="1" type="ORF">H7993_07950</name>
</gene>
<evidence type="ECO:0000313" key="1">
    <source>
        <dbReference type="EMBL" id="MBC2678317.1"/>
    </source>
</evidence>
<dbReference type="RefSeq" id="WP_185793994.1">
    <property type="nucleotide sequence ID" value="NZ_JACMYH010000001.1"/>
</dbReference>
<comment type="caution">
    <text evidence="1">The sequence shown here is derived from an EMBL/GenBank/DDBJ whole genome shotgun (WGS) entry which is preliminary data.</text>
</comment>
<sequence length="79" mass="8406">MARKVFEHHEAVSAVVPNEGSYHAAIAIKALQGGGVPRFHKVLDGQSFRTAHEADGAAAEILLTLAAVDDEGEPRFEPT</sequence>
<dbReference type="EMBL" id="JACMYH010000001">
    <property type="protein sequence ID" value="MBC2678317.1"/>
    <property type="molecule type" value="Genomic_DNA"/>
</dbReference>